<keyword evidence="2" id="KW-1185">Reference proteome</keyword>
<protein>
    <submittedName>
        <fullName evidence="1">Uncharacterized protein</fullName>
    </submittedName>
</protein>
<organism evidence="1 2">
    <name type="scientific">Persea americana</name>
    <name type="common">Avocado</name>
    <dbReference type="NCBI Taxonomy" id="3435"/>
    <lineage>
        <taxon>Eukaryota</taxon>
        <taxon>Viridiplantae</taxon>
        <taxon>Streptophyta</taxon>
        <taxon>Embryophyta</taxon>
        <taxon>Tracheophyta</taxon>
        <taxon>Spermatophyta</taxon>
        <taxon>Magnoliopsida</taxon>
        <taxon>Magnoliidae</taxon>
        <taxon>Laurales</taxon>
        <taxon>Lauraceae</taxon>
        <taxon>Persea</taxon>
    </lineage>
</organism>
<name>A0ACC2K6W9_PERAE</name>
<accession>A0ACC2K6W9</accession>
<proteinExistence type="predicted"/>
<evidence type="ECO:0000313" key="1">
    <source>
        <dbReference type="EMBL" id="KAJ8616845.1"/>
    </source>
</evidence>
<reference evidence="1 2" key="1">
    <citation type="journal article" date="2022" name="Hortic Res">
        <title>A haplotype resolved chromosomal level avocado genome allows analysis of novel avocado genes.</title>
        <authorList>
            <person name="Nath O."/>
            <person name="Fletcher S.J."/>
            <person name="Hayward A."/>
            <person name="Shaw L.M."/>
            <person name="Masouleh A.K."/>
            <person name="Furtado A."/>
            <person name="Henry R.J."/>
            <person name="Mitter N."/>
        </authorList>
    </citation>
    <scope>NUCLEOTIDE SEQUENCE [LARGE SCALE GENOMIC DNA]</scope>
    <source>
        <strain evidence="2">cv. Hass</strain>
    </source>
</reference>
<comment type="caution">
    <text evidence="1">The sequence shown here is derived from an EMBL/GenBank/DDBJ whole genome shotgun (WGS) entry which is preliminary data.</text>
</comment>
<evidence type="ECO:0000313" key="2">
    <source>
        <dbReference type="Proteomes" id="UP001234297"/>
    </source>
</evidence>
<gene>
    <name evidence="1" type="ORF">MRB53_036217</name>
</gene>
<sequence length="89" mass="9771">MSLLFSATRDPDSFDLLVVFCDASLGRTCSSVAIYSNQGPDLLLPTAPTFFVFPFCNMIPNHKHAATCVAHLVIVSLCNKNRALPFSFF</sequence>
<dbReference type="Proteomes" id="UP001234297">
    <property type="component" value="Chromosome 12"/>
</dbReference>
<dbReference type="EMBL" id="CM056820">
    <property type="protein sequence ID" value="KAJ8616845.1"/>
    <property type="molecule type" value="Genomic_DNA"/>
</dbReference>